<evidence type="ECO:0000313" key="4">
    <source>
        <dbReference type="EMBL" id="SCX19060.1"/>
    </source>
</evidence>
<dbReference type="PANTHER" id="PTHR16943">
    <property type="entry name" value="2-METHYLCITRATE DEHYDRATASE-RELATED"/>
    <property type="match status" value="1"/>
</dbReference>
<dbReference type="Pfam" id="PF19305">
    <property type="entry name" value="MmgE_PrpD_C"/>
    <property type="match status" value="1"/>
</dbReference>
<protein>
    <submittedName>
        <fullName evidence="4">2-methylcitrate dehydratase</fullName>
    </submittedName>
</protein>
<dbReference type="SUPFAM" id="SSF103378">
    <property type="entry name" value="2-methylcitrate dehydratase PrpD"/>
    <property type="match status" value="1"/>
</dbReference>
<dbReference type="InterPro" id="IPR036148">
    <property type="entry name" value="MmgE/PrpD_sf"/>
</dbReference>
<feature type="domain" description="MmgE/PrpD C-terminal" evidence="3">
    <location>
        <begin position="281"/>
        <end position="454"/>
    </location>
</feature>
<dbReference type="InterPro" id="IPR042188">
    <property type="entry name" value="MmgE/PrpD_sf_2"/>
</dbReference>
<dbReference type="InterPro" id="IPR005656">
    <property type="entry name" value="MmgE_PrpD"/>
</dbReference>
<dbReference type="Gene3D" id="3.30.1330.120">
    <property type="entry name" value="2-methylcitrate dehydratase PrpD"/>
    <property type="match status" value="1"/>
</dbReference>
<dbReference type="GO" id="GO:0016829">
    <property type="term" value="F:lyase activity"/>
    <property type="evidence" value="ECO:0007669"/>
    <property type="project" value="InterPro"/>
</dbReference>
<comment type="similarity">
    <text evidence="1">Belongs to the PrpD family.</text>
</comment>
<dbReference type="AlphaFoldDB" id="A0A1G4W9N6"/>
<gene>
    <name evidence="4" type="ORF">SAMN02799620_02614</name>
</gene>
<dbReference type="InterPro" id="IPR045337">
    <property type="entry name" value="MmgE_PrpD_C"/>
</dbReference>
<dbReference type="InterPro" id="IPR042183">
    <property type="entry name" value="MmgE/PrpD_sf_1"/>
</dbReference>
<accession>A0A1G4W9N6</accession>
<dbReference type="Pfam" id="PF03972">
    <property type="entry name" value="MmgE_PrpD_N"/>
    <property type="match status" value="1"/>
</dbReference>
<organism evidence="4 5">
    <name type="scientific">Mycolicibacterium fluoranthenivorans</name>
    <dbReference type="NCBI Taxonomy" id="258505"/>
    <lineage>
        <taxon>Bacteria</taxon>
        <taxon>Bacillati</taxon>
        <taxon>Actinomycetota</taxon>
        <taxon>Actinomycetes</taxon>
        <taxon>Mycobacteriales</taxon>
        <taxon>Mycobacteriaceae</taxon>
        <taxon>Mycolicibacterium</taxon>
    </lineage>
</organism>
<sequence length="484" mass="51981">MTSPSKVRPHAEFLPRADQPAWKIAELAADPAAVPAETRAMVINRIIDNAAVAAAASRRHSITLARAQARAHRTTPGAAIFGIDGAYSAEWAAFANGVAAHELELHDVFPAADDAHPGTTIPALTAVAQQTGLRGTDLVNGIATAYEVYIALIQRTHPAQRAVGHPGHVSTAVAAGLGTMLRLSPETIYSAITDTVQLTAAGRWHRRSPEAGSNGYAPSYAGKVAIEAVDRAMHGERHPRQQEVTGDGGYDWLLTEYDSGARLPAPGEPRTAILDSFPRKHSAAYHCQAWIDLALAMRDRIGRVETIESIVLHTRQDAHVTAGAGDPRVFNSQPARDALAHSVPYVFAVALQDGAWHHEQSYTPERSQRADTMALCQQISTIGSPAEMVLGARATITMKSGAVITDELAAPDAHPSGARPFQRSDYIAKFTELADGVIDRREQQRFLDVVTCLSDLKRGMLGMLNPVISQHILDEAPITHGIFP</sequence>
<evidence type="ECO:0000256" key="1">
    <source>
        <dbReference type="ARBA" id="ARBA00006174"/>
    </source>
</evidence>
<reference evidence="5" key="1">
    <citation type="submission" date="2016-10" db="EMBL/GenBank/DDBJ databases">
        <authorList>
            <person name="Varghese N."/>
            <person name="Submissions S."/>
        </authorList>
    </citation>
    <scope>NUCLEOTIDE SEQUENCE [LARGE SCALE GENOMIC DNA]</scope>
    <source>
        <strain evidence="5">UNC267MFSha1.1M11</strain>
    </source>
</reference>
<dbReference type="RefSeq" id="WP_090357474.1">
    <property type="nucleotide sequence ID" value="NZ_FMUB01000005.1"/>
</dbReference>
<dbReference type="Gene3D" id="1.10.4100.10">
    <property type="entry name" value="2-methylcitrate dehydratase PrpD"/>
    <property type="match status" value="1"/>
</dbReference>
<feature type="domain" description="MmgE/PrpD N-terminal" evidence="2">
    <location>
        <begin position="31"/>
        <end position="256"/>
    </location>
</feature>
<name>A0A1G4W9N6_9MYCO</name>
<dbReference type="InterPro" id="IPR045336">
    <property type="entry name" value="MmgE_PrpD_N"/>
</dbReference>
<evidence type="ECO:0000313" key="5">
    <source>
        <dbReference type="Proteomes" id="UP000199707"/>
    </source>
</evidence>
<dbReference type="Proteomes" id="UP000199707">
    <property type="component" value="Unassembled WGS sequence"/>
</dbReference>
<dbReference type="STRING" id="1502745.SAMN02799620_02614"/>
<evidence type="ECO:0000259" key="3">
    <source>
        <dbReference type="Pfam" id="PF19305"/>
    </source>
</evidence>
<dbReference type="PANTHER" id="PTHR16943:SF8">
    <property type="entry name" value="2-METHYLCITRATE DEHYDRATASE"/>
    <property type="match status" value="1"/>
</dbReference>
<dbReference type="EMBL" id="FMUB01000005">
    <property type="protein sequence ID" value="SCX19060.1"/>
    <property type="molecule type" value="Genomic_DNA"/>
</dbReference>
<proteinExistence type="inferred from homology"/>
<evidence type="ECO:0000259" key="2">
    <source>
        <dbReference type="Pfam" id="PF03972"/>
    </source>
</evidence>